<sequence>MAAKLTVQGGLYTGAGMMDSMMEHGRGSPAGLGIVEYSDGLAREFHDINAQWISAMFRLEDTDRDVLENPRARIVDPGGVILFAQDSDLGIVGTCALQKTGERQFELTKMGVLEEARGRKVGEFLLTAVLDRAAAMGAQRLYLLTSSRCAAAIHLYEKNGFRHDAGIMRDFGSRYARCDVAMLYRG</sequence>
<reference evidence="4" key="1">
    <citation type="submission" date="2020-09" db="EMBL/GenBank/DDBJ databases">
        <title>Sphingomonas sp., a new species isolated from pork steak.</title>
        <authorList>
            <person name="Heidler von Heilborn D."/>
        </authorList>
    </citation>
    <scope>NUCLEOTIDE SEQUENCE [LARGE SCALE GENOMIC DNA]</scope>
</reference>
<dbReference type="CDD" id="cd04301">
    <property type="entry name" value="NAT_SF"/>
    <property type="match status" value="1"/>
</dbReference>
<dbReference type="AlphaFoldDB" id="A0A974NSZ2"/>
<gene>
    <name evidence="3" type="ORF">H5J25_13070</name>
</gene>
<dbReference type="PANTHER" id="PTHR13947">
    <property type="entry name" value="GNAT FAMILY N-ACETYLTRANSFERASE"/>
    <property type="match status" value="1"/>
</dbReference>
<keyword evidence="1" id="KW-0808">Transferase</keyword>
<dbReference type="PROSITE" id="PS51186">
    <property type="entry name" value="GNAT"/>
    <property type="match status" value="1"/>
</dbReference>
<protein>
    <submittedName>
        <fullName evidence="3">GNAT family N-acetyltransferase</fullName>
    </submittedName>
</protein>
<organism evidence="3 4">
    <name type="scientific">Sphingomonas aliaeris</name>
    <dbReference type="NCBI Taxonomy" id="2759526"/>
    <lineage>
        <taxon>Bacteria</taxon>
        <taxon>Pseudomonadati</taxon>
        <taxon>Pseudomonadota</taxon>
        <taxon>Alphaproteobacteria</taxon>
        <taxon>Sphingomonadales</taxon>
        <taxon>Sphingomonadaceae</taxon>
        <taxon>Sphingomonas</taxon>
    </lineage>
</organism>
<proteinExistence type="predicted"/>
<dbReference type="RefSeq" id="WP_202091658.1">
    <property type="nucleotide sequence ID" value="NZ_CP061035.1"/>
</dbReference>
<dbReference type="Pfam" id="PF00583">
    <property type="entry name" value="Acetyltransf_1"/>
    <property type="match status" value="1"/>
</dbReference>
<dbReference type="PANTHER" id="PTHR13947:SF37">
    <property type="entry name" value="LD18367P"/>
    <property type="match status" value="1"/>
</dbReference>
<accession>A0A974NSZ2</accession>
<keyword evidence="4" id="KW-1185">Reference proteome</keyword>
<dbReference type="InterPro" id="IPR016181">
    <property type="entry name" value="Acyl_CoA_acyltransferase"/>
</dbReference>
<dbReference type="EMBL" id="CP061035">
    <property type="protein sequence ID" value="QQV76399.1"/>
    <property type="molecule type" value="Genomic_DNA"/>
</dbReference>
<dbReference type="InterPro" id="IPR000182">
    <property type="entry name" value="GNAT_dom"/>
</dbReference>
<evidence type="ECO:0000259" key="2">
    <source>
        <dbReference type="PROSITE" id="PS51186"/>
    </source>
</evidence>
<name>A0A974NSZ2_9SPHN</name>
<dbReference type="SUPFAM" id="SSF55729">
    <property type="entry name" value="Acyl-CoA N-acyltransferases (Nat)"/>
    <property type="match status" value="1"/>
</dbReference>
<feature type="domain" description="N-acetyltransferase" evidence="2">
    <location>
        <begin position="43"/>
        <end position="186"/>
    </location>
</feature>
<evidence type="ECO:0000313" key="3">
    <source>
        <dbReference type="EMBL" id="QQV76399.1"/>
    </source>
</evidence>
<evidence type="ECO:0000313" key="4">
    <source>
        <dbReference type="Proteomes" id="UP000595894"/>
    </source>
</evidence>
<dbReference type="Gene3D" id="3.40.630.30">
    <property type="match status" value="1"/>
</dbReference>
<dbReference type="KEGG" id="sari:H5J25_13070"/>
<dbReference type="InterPro" id="IPR050769">
    <property type="entry name" value="NAT_camello-type"/>
</dbReference>
<evidence type="ECO:0000256" key="1">
    <source>
        <dbReference type="ARBA" id="ARBA00022679"/>
    </source>
</evidence>
<dbReference type="GO" id="GO:0008080">
    <property type="term" value="F:N-acetyltransferase activity"/>
    <property type="evidence" value="ECO:0007669"/>
    <property type="project" value="InterPro"/>
</dbReference>
<dbReference type="Proteomes" id="UP000595894">
    <property type="component" value="Chromosome"/>
</dbReference>